<evidence type="ECO:0000256" key="4">
    <source>
        <dbReference type="ARBA" id="ARBA00023065"/>
    </source>
</evidence>
<dbReference type="GO" id="GO:0005886">
    <property type="term" value="C:plasma membrane"/>
    <property type="evidence" value="ECO:0007669"/>
    <property type="project" value="UniProtKB-SubCell"/>
</dbReference>
<gene>
    <name evidence="8" type="primary">atpC</name>
    <name evidence="11" type="ORF">SGUI_1246</name>
</gene>
<name>A0A1B1NB41_9MICO</name>
<reference evidence="11 12" key="1">
    <citation type="submission" date="2016-03" db="EMBL/GenBank/DDBJ databases">
        <title>Shallow-sea hydrothermal system.</title>
        <authorList>
            <person name="Tang K."/>
        </authorList>
    </citation>
    <scope>NUCLEOTIDE SEQUENCE [LARGE SCALE GENOMIC DNA]</scope>
    <source>
        <strain evidence="11 12">JLT9</strain>
    </source>
</reference>
<comment type="function">
    <text evidence="8">Produces ATP from ADP in the presence of a proton gradient across the membrane.</text>
</comment>
<keyword evidence="8" id="KW-0375">Hydrogen ion transport</keyword>
<keyword evidence="3 8" id="KW-0813">Transport</keyword>
<keyword evidence="5 8" id="KW-0472">Membrane</keyword>
<dbReference type="RefSeq" id="WP_066637709.1">
    <property type="nucleotide sequence ID" value="NZ_CP014989.1"/>
</dbReference>
<dbReference type="SUPFAM" id="SSF51344">
    <property type="entry name" value="Epsilon subunit of F1F0-ATP synthase N-terminal domain"/>
    <property type="match status" value="1"/>
</dbReference>
<evidence type="ECO:0000256" key="1">
    <source>
        <dbReference type="ARBA" id="ARBA00004202"/>
    </source>
</evidence>
<evidence type="ECO:0000313" key="11">
    <source>
        <dbReference type="EMBL" id="ANS78642.1"/>
    </source>
</evidence>
<dbReference type="InterPro" id="IPR036771">
    <property type="entry name" value="ATPsynth_dsu/esu_N"/>
</dbReference>
<dbReference type="OrthoDB" id="9791445at2"/>
<keyword evidence="7 8" id="KW-0066">ATP synthesis</keyword>
<proteinExistence type="inferred from homology"/>
<dbReference type="Proteomes" id="UP000092482">
    <property type="component" value="Chromosome"/>
</dbReference>
<evidence type="ECO:0000256" key="5">
    <source>
        <dbReference type="ARBA" id="ARBA00023136"/>
    </source>
</evidence>
<feature type="domain" description="ATP synthase F1 complex delta/epsilon subunit N-terminal" evidence="10">
    <location>
        <begin position="4"/>
        <end position="81"/>
    </location>
</feature>
<dbReference type="STRING" id="1758689.SGUI_1246"/>
<evidence type="ECO:0000259" key="10">
    <source>
        <dbReference type="Pfam" id="PF02823"/>
    </source>
</evidence>
<keyword evidence="12" id="KW-1185">Reference proteome</keyword>
<keyword evidence="6 8" id="KW-0139">CF(1)</keyword>
<comment type="subcellular location">
    <subcellularLocation>
        <location evidence="1 8">Cell membrane</location>
        <topology evidence="1 8">Peripheral membrane protein</topology>
    </subcellularLocation>
</comment>
<dbReference type="GO" id="GO:0005524">
    <property type="term" value="F:ATP binding"/>
    <property type="evidence" value="ECO:0007669"/>
    <property type="project" value="UniProtKB-UniRule"/>
</dbReference>
<evidence type="ECO:0000313" key="12">
    <source>
        <dbReference type="Proteomes" id="UP000092482"/>
    </source>
</evidence>
<dbReference type="Gene3D" id="2.60.15.10">
    <property type="entry name" value="F0F1 ATP synthase delta/epsilon subunit, N-terminal"/>
    <property type="match status" value="1"/>
</dbReference>
<dbReference type="GO" id="GO:0045259">
    <property type="term" value="C:proton-transporting ATP synthase complex"/>
    <property type="evidence" value="ECO:0007669"/>
    <property type="project" value="UniProtKB-KW"/>
</dbReference>
<organism evidence="11 12">
    <name type="scientific">Serinicoccus hydrothermalis</name>
    <dbReference type="NCBI Taxonomy" id="1758689"/>
    <lineage>
        <taxon>Bacteria</taxon>
        <taxon>Bacillati</taxon>
        <taxon>Actinomycetota</taxon>
        <taxon>Actinomycetes</taxon>
        <taxon>Micrococcales</taxon>
        <taxon>Ornithinimicrobiaceae</taxon>
        <taxon>Serinicoccus</taxon>
    </lineage>
</organism>
<dbReference type="GO" id="GO:0046933">
    <property type="term" value="F:proton-transporting ATP synthase activity, rotational mechanism"/>
    <property type="evidence" value="ECO:0007669"/>
    <property type="project" value="UniProtKB-UniRule"/>
</dbReference>
<dbReference type="PANTHER" id="PTHR13822:SF10">
    <property type="entry name" value="ATP SYNTHASE EPSILON CHAIN, CHLOROPLASTIC"/>
    <property type="match status" value="1"/>
</dbReference>
<accession>A0A1B1NB41</accession>
<dbReference type="KEGG" id="serj:SGUI_1246"/>
<comment type="similarity">
    <text evidence="2 8 9">Belongs to the ATPase epsilon chain family.</text>
</comment>
<dbReference type="HAMAP" id="MF_00530">
    <property type="entry name" value="ATP_synth_epsil_bac"/>
    <property type="match status" value="1"/>
</dbReference>
<comment type="subunit">
    <text evidence="8 9">F-type ATPases have 2 components, CF(1) - the catalytic core - and CF(0) - the membrane proton channel. CF(1) has five subunits: alpha(3), beta(3), gamma(1), delta(1), epsilon(1). CF(0) has three main subunits: a, b and c.</text>
</comment>
<evidence type="ECO:0000256" key="6">
    <source>
        <dbReference type="ARBA" id="ARBA00023196"/>
    </source>
</evidence>
<dbReference type="CDD" id="cd12152">
    <property type="entry name" value="F1-ATPase_delta"/>
    <property type="match status" value="1"/>
</dbReference>
<keyword evidence="8" id="KW-1003">Cell membrane</keyword>
<keyword evidence="4 8" id="KW-0406">Ion transport</keyword>
<protein>
    <recommendedName>
        <fullName evidence="8">ATP synthase epsilon chain</fullName>
    </recommendedName>
    <alternativeName>
        <fullName evidence="8">ATP synthase F1 sector epsilon subunit</fullName>
    </alternativeName>
    <alternativeName>
        <fullName evidence="8">F-ATPase epsilon subunit</fullName>
    </alternativeName>
</protein>
<evidence type="ECO:0000256" key="8">
    <source>
        <dbReference type="HAMAP-Rule" id="MF_00530"/>
    </source>
</evidence>
<evidence type="ECO:0000256" key="9">
    <source>
        <dbReference type="RuleBase" id="RU003656"/>
    </source>
</evidence>
<evidence type="ECO:0000256" key="3">
    <source>
        <dbReference type="ARBA" id="ARBA00022448"/>
    </source>
</evidence>
<sequence length="90" mass="9294">MSALQVELVAADRKVWEGEASMVSARSIEGDLGIMPGHTPVLAVLVQGQVRITTGGSAQEVTIDGGFLSVDEDKVVIVAERVDAGSLATS</sequence>
<evidence type="ECO:0000256" key="7">
    <source>
        <dbReference type="ARBA" id="ARBA00023310"/>
    </source>
</evidence>
<dbReference type="Pfam" id="PF02823">
    <property type="entry name" value="ATP-synt_DE_N"/>
    <property type="match status" value="1"/>
</dbReference>
<evidence type="ECO:0000256" key="2">
    <source>
        <dbReference type="ARBA" id="ARBA00005712"/>
    </source>
</evidence>
<dbReference type="NCBIfam" id="TIGR01216">
    <property type="entry name" value="ATP_synt_epsi"/>
    <property type="match status" value="1"/>
</dbReference>
<dbReference type="NCBIfam" id="NF009977">
    <property type="entry name" value="PRK13442.1"/>
    <property type="match status" value="1"/>
</dbReference>
<dbReference type="InterPro" id="IPR020546">
    <property type="entry name" value="ATP_synth_F1_dsu/esu_N"/>
</dbReference>
<dbReference type="EMBL" id="CP014989">
    <property type="protein sequence ID" value="ANS78642.1"/>
    <property type="molecule type" value="Genomic_DNA"/>
</dbReference>
<dbReference type="PATRIC" id="fig|1758689.4.peg.1287"/>
<dbReference type="PANTHER" id="PTHR13822">
    <property type="entry name" value="ATP SYNTHASE DELTA/EPSILON CHAIN"/>
    <property type="match status" value="1"/>
</dbReference>
<dbReference type="InterPro" id="IPR001469">
    <property type="entry name" value="ATP_synth_F1_dsu/esu"/>
</dbReference>
<dbReference type="AlphaFoldDB" id="A0A1B1NB41"/>